<dbReference type="AlphaFoldDB" id="A5W4J0"/>
<proteinExistence type="predicted"/>
<organism evidence="1">
    <name type="scientific">Pseudomonas putida (strain ATCC 700007 / DSM 6899 / JCM 31910 / BCRC 17059 / LMG 24140 / F1)</name>
    <dbReference type="NCBI Taxonomy" id="351746"/>
    <lineage>
        <taxon>Bacteria</taxon>
        <taxon>Pseudomonadati</taxon>
        <taxon>Pseudomonadota</taxon>
        <taxon>Gammaproteobacteria</taxon>
        <taxon>Pseudomonadales</taxon>
        <taxon>Pseudomonadaceae</taxon>
        <taxon>Pseudomonas</taxon>
    </lineage>
</organism>
<dbReference type="HOGENOM" id="CLU_2668297_0_0_6"/>
<name>A5W4J0_PSEP1</name>
<sequence length="87" mass="10081">MDDSTVTTEATNLHGTHQSEVDALAIKAYELFMATHLEPDKEQARARLIAWVQESPLHWRAFLALDQYLAEVKQMLESERRKSARRE</sequence>
<reference evidence="1" key="1">
    <citation type="submission" date="2007-05" db="EMBL/GenBank/DDBJ databases">
        <title>Complete sequence of Pseudomonas putida F1.</title>
        <authorList>
            <consortium name="US DOE Joint Genome Institute"/>
            <person name="Copeland A."/>
            <person name="Lucas S."/>
            <person name="Lapidus A."/>
            <person name="Barry K."/>
            <person name="Detter J.C."/>
            <person name="Glavina del Rio T."/>
            <person name="Hammon N."/>
            <person name="Israni S."/>
            <person name="Dalin E."/>
            <person name="Tice H."/>
            <person name="Pitluck S."/>
            <person name="Chain P."/>
            <person name="Malfatti S."/>
            <person name="Shin M."/>
            <person name="Vergez L."/>
            <person name="Schmutz J."/>
            <person name="Larimer F."/>
            <person name="Land M."/>
            <person name="Hauser L."/>
            <person name="Kyrpides N."/>
            <person name="Lykidis A."/>
            <person name="Parales R."/>
            <person name="Richardson P."/>
        </authorList>
    </citation>
    <scope>NUCLEOTIDE SEQUENCE [LARGE SCALE GENOMIC DNA]</scope>
    <source>
        <strain evidence="1">F1</strain>
    </source>
</reference>
<evidence type="ECO:0000313" key="1">
    <source>
        <dbReference type="EMBL" id="ABQ79050.1"/>
    </source>
</evidence>
<dbReference type="EMBL" id="CP000712">
    <property type="protein sequence ID" value="ABQ79050.1"/>
    <property type="molecule type" value="Genomic_DNA"/>
</dbReference>
<gene>
    <name evidence="1" type="ordered locus">Pput_2921</name>
</gene>
<protein>
    <recommendedName>
        <fullName evidence="2">DUF4880 domain-containing protein</fullName>
    </recommendedName>
</protein>
<evidence type="ECO:0008006" key="2">
    <source>
        <dbReference type="Google" id="ProtNLM"/>
    </source>
</evidence>
<dbReference type="KEGG" id="ppf:Pput_2921"/>
<accession>A5W4J0</accession>